<protein>
    <submittedName>
        <fullName evidence="13">Polymorphic membrane protein F,chlamydial polymorphic outer membrane protein repeat,Autotransporter beta-domain</fullName>
    </submittedName>
</protein>
<dbReference type="AlphaFoldDB" id="A0A2R8FB88"/>
<gene>
    <name evidence="13" type="primary">pmpF_6</name>
    <name evidence="13" type="ORF">C10C_0413</name>
</gene>
<evidence type="ECO:0000256" key="1">
    <source>
        <dbReference type="ARBA" id="ARBA00004191"/>
    </source>
</evidence>
<sequence>MKSSLHWFLISSSLAFPLVVSCSTFAAAVEINLGPENSFSGTGTYTPPASTSNADGTVYNFTGNVSIMGAGSPTALTTSCFKENTGNLSFQGNGYQFLIKNMDAGANNAVNNTAAGKTLSLSGFSYLAFIQATNSTLGKGAIKSTGPLSLQSNHSCYFSNNLSDDNGGSLQGSSINLSLNPSLTFQNNTAKGKGGALYSTGALTINNTFNSIQFAQNTAATNGGAIYTEASSFISNNHAVIFAKNSVTGASATGGAIYCSNTATPKPTLTLTDNGNLSFIENSAISSGGAIYTDNLILSSGGPTLFKNNSATATSPLGGAIAIADSGSLSLSADQGDITFEGNTTVKGSSPNQTVTRNAINIGNTNAKIVQLRASQGNAIYFYDPITTSLTAALSEVLNINGPDLIGNPAYQGTIVFSGEKLSDTEAAVPDNLKSTIQQPLNLTGGQLALKAGVTLTAKSFSQASGSTLLMDAGTTLETAEAITVNNLVLNVDSLKETKKATLKTTTASQAITLSGAISLVDSSGDVYEDISWNSPQNFSCLTLTGNTLADVNTTGLASDPIEKNPSHWGYQGNWTLSWQDDAVNQSKVGTLTWTKTGYNPNPERRGTLLPNTLWGSFVDVRSLQNLITIKVRRSYETRGIWCEGISNFLHKDSTKIKKGFRHISAGYVIGATTNLLSDNLITAAFCQLFAKDRDYFINKNRAHAYIGSIHLQHLATLSSPHWFLFRYLPGSEDKQPVLCDGQITYIYTKNNMKTHYTQSPTGQMSWYNDGCALELSASLPHTLMSQKGLFHAYSPFIKLEAAYIHQDSCQERDATFARSFDSSNLINISIPIGITFERLSRNERASYEATFIYVPDIYRNNPDCTTALIINNTSWKTTATNLSRQAAIGRAGILYTFSPYLEVTSNLSMEFRGSSRNYNVDVGGNFSF</sequence>
<keyword evidence="8 11" id="KW-0732">Signal</keyword>
<proteinExistence type="inferred from homology"/>
<dbReference type="PROSITE" id="PS51208">
    <property type="entry name" value="AUTOTRANSPORTER"/>
    <property type="match status" value="1"/>
</dbReference>
<keyword evidence="14" id="KW-1185">Reference proteome</keyword>
<evidence type="ECO:0000256" key="8">
    <source>
        <dbReference type="ARBA" id="ARBA00022729"/>
    </source>
</evidence>
<dbReference type="Pfam" id="PF07548">
    <property type="entry name" value="ChlamPMP_M"/>
    <property type="match status" value="1"/>
</dbReference>
<evidence type="ECO:0000259" key="12">
    <source>
        <dbReference type="PROSITE" id="PS51208"/>
    </source>
</evidence>
<dbReference type="GO" id="GO:0009279">
    <property type="term" value="C:cell outer membrane"/>
    <property type="evidence" value="ECO:0007669"/>
    <property type="project" value="UniProtKB-SubCell"/>
</dbReference>
<evidence type="ECO:0000256" key="3">
    <source>
        <dbReference type="ARBA" id="ARBA00007542"/>
    </source>
</evidence>
<feature type="domain" description="Autotransporter" evidence="12">
    <location>
        <begin position="634"/>
        <end position="929"/>
    </location>
</feature>
<dbReference type="Gene3D" id="2.40.128.130">
    <property type="entry name" value="Autotransporter beta-domain"/>
    <property type="match status" value="1"/>
</dbReference>
<dbReference type="RefSeq" id="WP_108896541.1">
    <property type="nucleotide sequence ID" value="NZ_LT993738.1"/>
</dbReference>
<evidence type="ECO:0000256" key="11">
    <source>
        <dbReference type="SAM" id="SignalP"/>
    </source>
</evidence>
<evidence type="ECO:0000256" key="2">
    <source>
        <dbReference type="ARBA" id="ARBA00004416"/>
    </source>
</evidence>
<evidence type="ECO:0000256" key="4">
    <source>
        <dbReference type="ARBA" id="ARBA00022452"/>
    </source>
</evidence>
<dbReference type="PROSITE" id="PS51257">
    <property type="entry name" value="PROKAR_LIPOPROTEIN"/>
    <property type="match status" value="1"/>
</dbReference>
<dbReference type="InterPro" id="IPR036709">
    <property type="entry name" value="Autotransporte_beta_dom_sf"/>
</dbReference>
<evidence type="ECO:0000256" key="7">
    <source>
        <dbReference type="ARBA" id="ARBA00022692"/>
    </source>
</evidence>
<dbReference type="Proteomes" id="UP000244926">
    <property type="component" value="Chromosome I"/>
</dbReference>
<evidence type="ECO:0000256" key="9">
    <source>
        <dbReference type="ARBA" id="ARBA00023136"/>
    </source>
</evidence>
<feature type="chain" id="PRO_5015346886" evidence="11">
    <location>
        <begin position="27"/>
        <end position="929"/>
    </location>
</feature>
<dbReference type="SMART" id="SM00869">
    <property type="entry name" value="Autotransporter"/>
    <property type="match status" value="1"/>
</dbReference>
<name>A0A2R8FB88_9CHLA</name>
<dbReference type="InterPro" id="IPR003368">
    <property type="entry name" value="POMP_repeat"/>
</dbReference>
<keyword evidence="5" id="KW-0134">Cell wall</keyword>
<dbReference type="InterPro" id="IPR005546">
    <property type="entry name" value="Autotransporte_beta"/>
</dbReference>
<dbReference type="KEGG" id="csee:C10C_0413"/>
<reference evidence="14" key="1">
    <citation type="submission" date="2017-11" db="EMBL/GenBank/DDBJ databases">
        <authorList>
            <person name="Seth-Smith MB H."/>
        </authorList>
    </citation>
    <scope>NUCLEOTIDE SEQUENCE [LARGE SCALE GENOMIC DNA]</scope>
</reference>
<keyword evidence="10" id="KW-0998">Cell outer membrane</keyword>
<keyword evidence="4" id="KW-1134">Transmembrane beta strand</keyword>
<accession>A0A2R8FB88</accession>
<evidence type="ECO:0000313" key="13">
    <source>
        <dbReference type="EMBL" id="SPN73582.1"/>
    </source>
</evidence>
<evidence type="ECO:0000256" key="10">
    <source>
        <dbReference type="ARBA" id="ARBA00023237"/>
    </source>
</evidence>
<dbReference type="NCBIfam" id="TIGR01376">
    <property type="entry name" value="POMP_repeat"/>
    <property type="match status" value="4"/>
</dbReference>
<evidence type="ECO:0000256" key="5">
    <source>
        <dbReference type="ARBA" id="ARBA00022512"/>
    </source>
</evidence>
<dbReference type="EMBL" id="LT993738">
    <property type="protein sequence ID" value="SPN73582.1"/>
    <property type="molecule type" value="Genomic_DNA"/>
</dbReference>
<dbReference type="Pfam" id="PF03797">
    <property type="entry name" value="Autotransporter"/>
    <property type="match status" value="1"/>
</dbReference>
<dbReference type="InterPro" id="IPR011427">
    <property type="entry name" value="Polymorphic_membr_middle"/>
</dbReference>
<evidence type="ECO:0000256" key="6">
    <source>
        <dbReference type="ARBA" id="ARBA00022525"/>
    </source>
</evidence>
<comment type="subcellular location">
    <subcellularLocation>
        <location evidence="2">Cell outer membrane</location>
        <topology evidence="2">Peripheral membrane protein</topology>
        <orientation evidence="2">Extracellular side</orientation>
    </subcellularLocation>
    <subcellularLocation>
        <location evidence="1">Secreted</location>
        <location evidence="1">Cell wall</location>
    </subcellularLocation>
</comment>
<feature type="signal peptide" evidence="11">
    <location>
        <begin position="1"/>
        <end position="26"/>
    </location>
</feature>
<dbReference type="SUPFAM" id="SSF103515">
    <property type="entry name" value="Autotransporter"/>
    <property type="match status" value="1"/>
</dbReference>
<keyword evidence="7" id="KW-0812">Transmembrane</keyword>
<comment type="similarity">
    <text evidence="3">Belongs to the PMP outer membrane protein family.</text>
</comment>
<dbReference type="OrthoDB" id="16642at2"/>
<evidence type="ECO:0000313" key="14">
    <source>
        <dbReference type="Proteomes" id="UP000244926"/>
    </source>
</evidence>
<keyword evidence="9" id="KW-0472">Membrane</keyword>
<dbReference type="Pfam" id="PF02415">
    <property type="entry name" value="Chlam_PMP"/>
    <property type="match status" value="3"/>
</dbReference>
<organism evidence="13 14">
    <name type="scientific">Chlamydia serpentis</name>
    <dbReference type="NCBI Taxonomy" id="1967782"/>
    <lineage>
        <taxon>Bacteria</taxon>
        <taxon>Pseudomonadati</taxon>
        <taxon>Chlamydiota</taxon>
        <taxon>Chlamydiia</taxon>
        <taxon>Chlamydiales</taxon>
        <taxon>Chlamydiaceae</taxon>
        <taxon>Chlamydia/Chlamydophila group</taxon>
        <taxon>Chlamydia</taxon>
    </lineage>
</organism>
<keyword evidence="6" id="KW-0964">Secreted</keyword>